<dbReference type="GO" id="GO:0005794">
    <property type="term" value="C:Golgi apparatus"/>
    <property type="evidence" value="ECO:0007669"/>
    <property type="project" value="TreeGrafter"/>
</dbReference>
<protein>
    <recommendedName>
        <fullName evidence="8">VPS10 domain-containing protein</fullName>
    </recommendedName>
</protein>
<dbReference type="SUPFAM" id="SSF110296">
    <property type="entry name" value="Oligoxyloglucan reducing end-specific cellobiohydrolase"/>
    <property type="match status" value="2"/>
</dbReference>
<gene>
    <name evidence="9" type="ORF">COCON_G00117810</name>
</gene>
<dbReference type="InterPro" id="IPR015943">
    <property type="entry name" value="WD40/YVTN_repeat-like_dom_sf"/>
</dbReference>
<dbReference type="PANTHER" id="PTHR12106:SF46">
    <property type="entry name" value="SORTILIN ISOFORM X1"/>
    <property type="match status" value="1"/>
</dbReference>
<dbReference type="OrthoDB" id="443634at2759"/>
<evidence type="ECO:0000259" key="8">
    <source>
        <dbReference type="SMART" id="SM00602"/>
    </source>
</evidence>
<dbReference type="Gene3D" id="3.30.60.270">
    <property type="match status" value="1"/>
</dbReference>
<dbReference type="InterPro" id="IPR006581">
    <property type="entry name" value="VPS10"/>
</dbReference>
<feature type="signal peptide" evidence="7">
    <location>
        <begin position="1"/>
        <end position="20"/>
    </location>
</feature>
<dbReference type="GO" id="GO:0006897">
    <property type="term" value="P:endocytosis"/>
    <property type="evidence" value="ECO:0007669"/>
    <property type="project" value="TreeGrafter"/>
</dbReference>
<name>A0A9Q1DG75_CONCO</name>
<dbReference type="GO" id="GO:0016020">
    <property type="term" value="C:membrane"/>
    <property type="evidence" value="ECO:0007669"/>
    <property type="project" value="UniProtKB-SubCell"/>
</dbReference>
<evidence type="ECO:0000313" key="10">
    <source>
        <dbReference type="Proteomes" id="UP001152803"/>
    </source>
</evidence>
<keyword evidence="6" id="KW-1133">Transmembrane helix</keyword>
<keyword evidence="10" id="KW-1185">Reference proteome</keyword>
<comment type="caution">
    <text evidence="9">The sequence shown here is derived from an EMBL/GenBank/DDBJ whole genome shotgun (WGS) entry which is preliminary data.</text>
</comment>
<dbReference type="Proteomes" id="UP001152803">
    <property type="component" value="Unassembled WGS sequence"/>
</dbReference>
<comment type="subcellular location">
    <subcellularLocation>
        <location evidence="1">Membrane</location>
    </subcellularLocation>
</comment>
<dbReference type="Pfam" id="PF15902">
    <property type="entry name" value="Sortilin-Vps10"/>
    <property type="match status" value="1"/>
</dbReference>
<feature type="chain" id="PRO_5040351294" description="VPS10 domain-containing protein" evidence="7">
    <location>
        <begin position="21"/>
        <end position="827"/>
    </location>
</feature>
<dbReference type="InterPro" id="IPR050310">
    <property type="entry name" value="VPS10-sortilin"/>
</dbReference>
<accession>A0A9Q1DG75</accession>
<evidence type="ECO:0000256" key="5">
    <source>
        <dbReference type="SAM" id="MobiDB-lite"/>
    </source>
</evidence>
<evidence type="ECO:0000256" key="7">
    <source>
        <dbReference type="SAM" id="SignalP"/>
    </source>
</evidence>
<dbReference type="InterPro" id="IPR031778">
    <property type="entry name" value="Sortilin_N"/>
</dbReference>
<keyword evidence="4" id="KW-0325">Glycoprotein</keyword>
<evidence type="ECO:0000256" key="4">
    <source>
        <dbReference type="ARBA" id="ARBA00023180"/>
    </source>
</evidence>
<dbReference type="SMART" id="SM00602">
    <property type="entry name" value="VPS10"/>
    <property type="match status" value="1"/>
</dbReference>
<keyword evidence="6" id="KW-0812">Transmembrane</keyword>
<keyword evidence="2" id="KW-0677">Repeat</keyword>
<evidence type="ECO:0000256" key="1">
    <source>
        <dbReference type="ARBA" id="ARBA00004370"/>
    </source>
</evidence>
<dbReference type="EMBL" id="JAFJMO010000008">
    <property type="protein sequence ID" value="KAJ8269174.1"/>
    <property type="molecule type" value="Genomic_DNA"/>
</dbReference>
<evidence type="ECO:0000256" key="2">
    <source>
        <dbReference type="ARBA" id="ARBA00022737"/>
    </source>
</evidence>
<evidence type="ECO:0000256" key="6">
    <source>
        <dbReference type="SAM" id="Phobius"/>
    </source>
</evidence>
<organism evidence="9 10">
    <name type="scientific">Conger conger</name>
    <name type="common">Conger eel</name>
    <name type="synonym">Muraena conger</name>
    <dbReference type="NCBI Taxonomy" id="82655"/>
    <lineage>
        <taxon>Eukaryota</taxon>
        <taxon>Metazoa</taxon>
        <taxon>Chordata</taxon>
        <taxon>Craniata</taxon>
        <taxon>Vertebrata</taxon>
        <taxon>Euteleostomi</taxon>
        <taxon>Actinopterygii</taxon>
        <taxon>Neopterygii</taxon>
        <taxon>Teleostei</taxon>
        <taxon>Anguilliformes</taxon>
        <taxon>Congridae</taxon>
        <taxon>Conger</taxon>
    </lineage>
</organism>
<feature type="transmembrane region" description="Helical" evidence="6">
    <location>
        <begin position="754"/>
        <end position="776"/>
    </location>
</feature>
<dbReference type="InterPro" id="IPR031777">
    <property type="entry name" value="Sortilin_C"/>
</dbReference>
<dbReference type="CDD" id="cd15482">
    <property type="entry name" value="Sialidase_non-viral"/>
    <property type="match status" value="1"/>
</dbReference>
<evidence type="ECO:0000256" key="3">
    <source>
        <dbReference type="ARBA" id="ARBA00023136"/>
    </source>
</evidence>
<dbReference type="Gene3D" id="2.130.10.10">
    <property type="entry name" value="YVTN repeat-like/Quinoprotein amine dehydrogenase"/>
    <property type="match status" value="1"/>
</dbReference>
<dbReference type="PANTHER" id="PTHR12106">
    <property type="entry name" value="SORTILIN RELATED"/>
    <property type="match status" value="1"/>
</dbReference>
<keyword evidence="7" id="KW-0732">Signal</keyword>
<dbReference type="GO" id="GO:0016050">
    <property type="term" value="P:vesicle organization"/>
    <property type="evidence" value="ECO:0007669"/>
    <property type="project" value="TreeGrafter"/>
</dbReference>
<dbReference type="GO" id="GO:0005829">
    <property type="term" value="C:cytosol"/>
    <property type="evidence" value="ECO:0007669"/>
    <property type="project" value="GOC"/>
</dbReference>
<dbReference type="Gene3D" id="2.10.70.80">
    <property type="match status" value="1"/>
</dbReference>
<feature type="region of interest" description="Disordered" evidence="5">
    <location>
        <begin position="806"/>
        <end position="827"/>
    </location>
</feature>
<feature type="domain" description="VPS10" evidence="8">
    <location>
        <begin position="112"/>
        <end position="741"/>
    </location>
</feature>
<dbReference type="GO" id="GO:0006895">
    <property type="term" value="P:Golgi to endosome transport"/>
    <property type="evidence" value="ECO:0007669"/>
    <property type="project" value="TreeGrafter"/>
</dbReference>
<keyword evidence="3 6" id="KW-0472">Membrane</keyword>
<dbReference type="AlphaFoldDB" id="A0A9Q1DG75"/>
<proteinExistence type="predicted"/>
<sequence length="827" mass="91907">MTERLLVLFGVLVLVAVVSSQGLKQEKGSKRTIFFSRTVKEETRSRDKRDTRTRGPSFNSCILKLPASDWKKLDQNTHETAFHGDDGSSFTLTWVGDGTGVILVLSTISPPMGVVVGGGSSRLYRSQDYGKTFHDITHVINNTLIRKEFGISTGPGNSEKVILTGDIPALESNGGVIFTSTDAGVSFKPVQLPFHQRQAISFHFQNPNYLVTISNDGGLWLSVDFGNMWNKLQDGVHSFMWGSGITLFFSCSPNGTVDADTRGELFLRRTEDLGKTFTDLTHNIFSFGYIGGFLFTSVLEKQGEPRVIYVSSNQGDIFNKAQLPSATIEQFYSVLDGDEDMIFMHVDDPAVLFLGLCQLCSVSTVTADTYFGTVYTSDDRGILYSKSLERHLFGGEGKSDFTNVTSLRGVYLTNVLEEDDRIRTVISFDRGGEWRLLSKPQNAECGVNTKNCNLHIHGEYSRYNGLAPLLPLSDPSAIGLVIAHGSVGDSVTSARPDVYVSDDGGYTWARSLMGPHHYAILDSGGLLVAVESHTDRLISTIKFSTDEGQCWKLYNFTDHPIFFAGLASEPGTKTMNLTIWGYRPEEQYRATWVAVTIDFQPLLVRECEERDYVEWLAHSTASRDSDTDGCVLGYRETFRRLKKQAVCRNGRDYVVRRQQMPCLCTREDYLCDYGYYRHENTSECVEQTDLRDHILEVCLNGEEEELQTSGYRKVPSDRCEGGFAPLRRERTVSKGCGGPSQVSASKPNVPQTTVLVMVASVSVVVVALAVAGLFMVRRMLHTERIPSYRFSALQVQEEDRCIPIGPQTVPLSNAGSDHNDSDEDLIV</sequence>
<evidence type="ECO:0000313" key="9">
    <source>
        <dbReference type="EMBL" id="KAJ8269174.1"/>
    </source>
</evidence>
<reference evidence="9" key="1">
    <citation type="journal article" date="2023" name="Science">
        <title>Genome structures resolve the early diversification of teleost fishes.</title>
        <authorList>
            <person name="Parey E."/>
            <person name="Louis A."/>
            <person name="Montfort J."/>
            <person name="Bouchez O."/>
            <person name="Roques C."/>
            <person name="Iampietro C."/>
            <person name="Lluch J."/>
            <person name="Castinel A."/>
            <person name="Donnadieu C."/>
            <person name="Desvignes T."/>
            <person name="Floi Bucao C."/>
            <person name="Jouanno E."/>
            <person name="Wen M."/>
            <person name="Mejri S."/>
            <person name="Dirks R."/>
            <person name="Jansen H."/>
            <person name="Henkel C."/>
            <person name="Chen W.J."/>
            <person name="Zahm M."/>
            <person name="Cabau C."/>
            <person name="Klopp C."/>
            <person name="Thompson A.W."/>
            <person name="Robinson-Rechavi M."/>
            <person name="Braasch I."/>
            <person name="Lecointre G."/>
            <person name="Bobe J."/>
            <person name="Postlethwait J.H."/>
            <person name="Berthelot C."/>
            <person name="Roest Crollius H."/>
            <person name="Guiguen Y."/>
        </authorList>
    </citation>
    <scope>NUCLEOTIDE SEQUENCE</scope>
    <source>
        <strain evidence="9">Concon-B</strain>
    </source>
</reference>
<dbReference type="Pfam" id="PF15901">
    <property type="entry name" value="Sortilin_C"/>
    <property type="match status" value="1"/>
</dbReference>